<proteinExistence type="predicted"/>
<sequence length="87" mass="9579">MPFIQAFKKRVAQYGAQTAFNRTLPFSEKEVLNELVPYLKKSLTLADVEVLSVEEAVQRAEGGDAGFTKALIEGSEPGAPGFEYRNI</sequence>
<evidence type="ECO:0000313" key="2">
    <source>
        <dbReference type="Proteomes" id="UP000807342"/>
    </source>
</evidence>
<dbReference type="EMBL" id="MU151804">
    <property type="protein sequence ID" value="KAF9441726.1"/>
    <property type="molecule type" value="Genomic_DNA"/>
</dbReference>
<dbReference type="OrthoDB" id="10249672at2759"/>
<gene>
    <name evidence="1" type="ORF">P691DRAFT_683030</name>
</gene>
<comment type="caution">
    <text evidence="1">The sequence shown here is derived from an EMBL/GenBank/DDBJ whole genome shotgun (WGS) entry which is preliminary data.</text>
</comment>
<protein>
    <submittedName>
        <fullName evidence="1">Uncharacterized protein</fullName>
    </submittedName>
</protein>
<accession>A0A9P6BVF0</accession>
<keyword evidence="2" id="KW-1185">Reference proteome</keyword>
<reference evidence="1" key="1">
    <citation type="submission" date="2020-11" db="EMBL/GenBank/DDBJ databases">
        <authorList>
            <consortium name="DOE Joint Genome Institute"/>
            <person name="Ahrendt S."/>
            <person name="Riley R."/>
            <person name="Andreopoulos W."/>
            <person name="Labutti K."/>
            <person name="Pangilinan J."/>
            <person name="Ruiz-Duenas F.J."/>
            <person name="Barrasa J.M."/>
            <person name="Sanchez-Garcia M."/>
            <person name="Camarero S."/>
            <person name="Miyauchi S."/>
            <person name="Serrano A."/>
            <person name="Linde D."/>
            <person name="Babiker R."/>
            <person name="Drula E."/>
            <person name="Ayuso-Fernandez I."/>
            <person name="Pacheco R."/>
            <person name="Padilla G."/>
            <person name="Ferreira P."/>
            <person name="Barriuso J."/>
            <person name="Kellner H."/>
            <person name="Castanera R."/>
            <person name="Alfaro M."/>
            <person name="Ramirez L."/>
            <person name="Pisabarro A.G."/>
            <person name="Kuo A."/>
            <person name="Tritt A."/>
            <person name="Lipzen A."/>
            <person name="He G."/>
            <person name="Yan M."/>
            <person name="Ng V."/>
            <person name="Cullen D."/>
            <person name="Martin F."/>
            <person name="Rosso M.-N."/>
            <person name="Henrissat B."/>
            <person name="Hibbett D."/>
            <person name="Martinez A.T."/>
            <person name="Grigoriev I.V."/>
        </authorList>
    </citation>
    <scope>NUCLEOTIDE SEQUENCE</scope>
    <source>
        <strain evidence="1">MF-IS2</strain>
    </source>
</reference>
<organism evidence="1 2">
    <name type="scientific">Macrolepiota fuliginosa MF-IS2</name>
    <dbReference type="NCBI Taxonomy" id="1400762"/>
    <lineage>
        <taxon>Eukaryota</taxon>
        <taxon>Fungi</taxon>
        <taxon>Dikarya</taxon>
        <taxon>Basidiomycota</taxon>
        <taxon>Agaricomycotina</taxon>
        <taxon>Agaricomycetes</taxon>
        <taxon>Agaricomycetidae</taxon>
        <taxon>Agaricales</taxon>
        <taxon>Agaricineae</taxon>
        <taxon>Agaricaceae</taxon>
        <taxon>Macrolepiota</taxon>
    </lineage>
</organism>
<dbReference type="Proteomes" id="UP000807342">
    <property type="component" value="Unassembled WGS sequence"/>
</dbReference>
<dbReference type="AlphaFoldDB" id="A0A9P6BVF0"/>
<evidence type="ECO:0000313" key="1">
    <source>
        <dbReference type="EMBL" id="KAF9441726.1"/>
    </source>
</evidence>
<name>A0A9P6BVF0_9AGAR</name>